<keyword evidence="12" id="KW-0472">Membrane</keyword>
<dbReference type="GO" id="GO:0004497">
    <property type="term" value="F:monooxygenase activity"/>
    <property type="evidence" value="ECO:0007669"/>
    <property type="project" value="UniProtKB-KW"/>
</dbReference>
<accession>A0A2H3B9Z5</accession>
<evidence type="ECO:0000313" key="13">
    <source>
        <dbReference type="EMBL" id="PBK62888.1"/>
    </source>
</evidence>
<keyword evidence="6" id="KW-0812">Transmembrane</keyword>
<dbReference type="InterPro" id="IPR050121">
    <property type="entry name" value="Cytochrome_P450_monoxygenase"/>
</dbReference>
<dbReference type="GO" id="GO:0016705">
    <property type="term" value="F:oxidoreductase activity, acting on paired donors, with incorporation or reduction of molecular oxygen"/>
    <property type="evidence" value="ECO:0007669"/>
    <property type="project" value="InterPro"/>
</dbReference>
<dbReference type="Gene3D" id="1.10.630.10">
    <property type="entry name" value="Cytochrome P450"/>
    <property type="match status" value="1"/>
</dbReference>
<keyword evidence="10" id="KW-0408">Iron</keyword>
<keyword evidence="9" id="KW-0560">Oxidoreductase</keyword>
<reference evidence="14" key="1">
    <citation type="journal article" date="2017" name="Nat. Ecol. Evol.">
        <title>Genome expansion and lineage-specific genetic innovations in the forest pathogenic fungi Armillaria.</title>
        <authorList>
            <person name="Sipos G."/>
            <person name="Prasanna A.N."/>
            <person name="Walter M.C."/>
            <person name="O'Connor E."/>
            <person name="Balint B."/>
            <person name="Krizsan K."/>
            <person name="Kiss B."/>
            <person name="Hess J."/>
            <person name="Varga T."/>
            <person name="Slot J."/>
            <person name="Riley R."/>
            <person name="Boka B."/>
            <person name="Rigling D."/>
            <person name="Barry K."/>
            <person name="Lee J."/>
            <person name="Mihaltcheva S."/>
            <person name="LaButti K."/>
            <person name="Lipzen A."/>
            <person name="Waldron R."/>
            <person name="Moloney N.M."/>
            <person name="Sperisen C."/>
            <person name="Kredics L."/>
            <person name="Vagvoelgyi C."/>
            <person name="Patrignani A."/>
            <person name="Fitzpatrick D."/>
            <person name="Nagy I."/>
            <person name="Doyle S."/>
            <person name="Anderson J.B."/>
            <person name="Grigoriev I.V."/>
            <person name="Gueldener U."/>
            <person name="Muensterkoetter M."/>
            <person name="Nagy L.G."/>
        </authorList>
    </citation>
    <scope>NUCLEOTIDE SEQUENCE [LARGE SCALE GENOMIC DNA]</scope>
    <source>
        <strain evidence="14">28-4</strain>
    </source>
</reference>
<dbReference type="EMBL" id="KZ293462">
    <property type="protein sequence ID" value="PBK62888.1"/>
    <property type="molecule type" value="Genomic_DNA"/>
</dbReference>
<evidence type="ECO:0000256" key="6">
    <source>
        <dbReference type="ARBA" id="ARBA00022692"/>
    </source>
</evidence>
<dbReference type="GO" id="GO:0020037">
    <property type="term" value="F:heme binding"/>
    <property type="evidence" value="ECO:0007669"/>
    <property type="project" value="InterPro"/>
</dbReference>
<evidence type="ECO:0000256" key="1">
    <source>
        <dbReference type="ARBA" id="ARBA00001971"/>
    </source>
</evidence>
<evidence type="ECO:0000256" key="11">
    <source>
        <dbReference type="ARBA" id="ARBA00023033"/>
    </source>
</evidence>
<comment type="subcellular location">
    <subcellularLocation>
        <location evidence="2">Membrane</location>
    </subcellularLocation>
</comment>
<dbReference type="Pfam" id="PF00067">
    <property type="entry name" value="p450"/>
    <property type="match status" value="1"/>
</dbReference>
<name>A0A2H3B9Z5_9AGAR</name>
<dbReference type="Proteomes" id="UP000218334">
    <property type="component" value="Unassembled WGS sequence"/>
</dbReference>
<dbReference type="STRING" id="1076256.A0A2H3B9Z5"/>
<protein>
    <recommendedName>
        <fullName evidence="15">Cytochrome P450</fullName>
    </recommendedName>
</protein>
<sequence>MKFKPERWEKFPGAVKSIPDVWGNLLTFIGGPRSCIGYRFSLVEMKAILFTLVRAFEFELTVPGAEIVKRSVFVQRPLLRSNPGAGNQMPIIIKPHQRV</sequence>
<proteinExistence type="inferred from homology"/>
<comment type="cofactor">
    <cofactor evidence="1">
        <name>heme</name>
        <dbReference type="ChEBI" id="CHEBI:30413"/>
    </cofactor>
</comment>
<dbReference type="PANTHER" id="PTHR24305">
    <property type="entry name" value="CYTOCHROME P450"/>
    <property type="match status" value="1"/>
</dbReference>
<evidence type="ECO:0000256" key="2">
    <source>
        <dbReference type="ARBA" id="ARBA00004370"/>
    </source>
</evidence>
<dbReference type="SUPFAM" id="SSF48264">
    <property type="entry name" value="Cytochrome P450"/>
    <property type="match status" value="1"/>
</dbReference>
<evidence type="ECO:0008006" key="15">
    <source>
        <dbReference type="Google" id="ProtNLM"/>
    </source>
</evidence>
<evidence type="ECO:0000256" key="12">
    <source>
        <dbReference type="ARBA" id="ARBA00023136"/>
    </source>
</evidence>
<evidence type="ECO:0000256" key="8">
    <source>
        <dbReference type="ARBA" id="ARBA00022989"/>
    </source>
</evidence>
<gene>
    <name evidence="13" type="ORF">ARMSODRAFT_556876</name>
</gene>
<evidence type="ECO:0000256" key="9">
    <source>
        <dbReference type="ARBA" id="ARBA00023002"/>
    </source>
</evidence>
<evidence type="ECO:0000256" key="5">
    <source>
        <dbReference type="ARBA" id="ARBA00022617"/>
    </source>
</evidence>
<keyword evidence="5" id="KW-0349">Heme</keyword>
<dbReference type="GO" id="GO:0016020">
    <property type="term" value="C:membrane"/>
    <property type="evidence" value="ECO:0007669"/>
    <property type="project" value="UniProtKB-SubCell"/>
</dbReference>
<keyword evidence="11" id="KW-0503">Monooxygenase</keyword>
<dbReference type="InterPro" id="IPR036396">
    <property type="entry name" value="Cyt_P450_sf"/>
</dbReference>
<dbReference type="GO" id="GO:0005506">
    <property type="term" value="F:iron ion binding"/>
    <property type="evidence" value="ECO:0007669"/>
    <property type="project" value="InterPro"/>
</dbReference>
<dbReference type="PANTHER" id="PTHR24305:SF166">
    <property type="entry name" value="CYTOCHROME P450 12A4, MITOCHONDRIAL-RELATED"/>
    <property type="match status" value="1"/>
</dbReference>
<evidence type="ECO:0000256" key="3">
    <source>
        <dbReference type="ARBA" id="ARBA00004721"/>
    </source>
</evidence>
<evidence type="ECO:0000256" key="10">
    <source>
        <dbReference type="ARBA" id="ARBA00023004"/>
    </source>
</evidence>
<comment type="pathway">
    <text evidence="3">Secondary metabolite biosynthesis; terpenoid biosynthesis.</text>
</comment>
<dbReference type="InterPro" id="IPR001128">
    <property type="entry name" value="Cyt_P450"/>
</dbReference>
<keyword evidence="7" id="KW-0479">Metal-binding</keyword>
<evidence type="ECO:0000256" key="4">
    <source>
        <dbReference type="ARBA" id="ARBA00010617"/>
    </source>
</evidence>
<organism evidence="13 14">
    <name type="scientific">Armillaria solidipes</name>
    <dbReference type="NCBI Taxonomy" id="1076256"/>
    <lineage>
        <taxon>Eukaryota</taxon>
        <taxon>Fungi</taxon>
        <taxon>Dikarya</taxon>
        <taxon>Basidiomycota</taxon>
        <taxon>Agaricomycotina</taxon>
        <taxon>Agaricomycetes</taxon>
        <taxon>Agaricomycetidae</taxon>
        <taxon>Agaricales</taxon>
        <taxon>Marasmiineae</taxon>
        <taxon>Physalacriaceae</taxon>
        <taxon>Armillaria</taxon>
    </lineage>
</organism>
<dbReference type="AlphaFoldDB" id="A0A2H3B9Z5"/>
<comment type="similarity">
    <text evidence="4">Belongs to the cytochrome P450 family.</text>
</comment>
<keyword evidence="8" id="KW-1133">Transmembrane helix</keyword>
<evidence type="ECO:0000256" key="7">
    <source>
        <dbReference type="ARBA" id="ARBA00022723"/>
    </source>
</evidence>
<keyword evidence="14" id="KW-1185">Reference proteome</keyword>
<evidence type="ECO:0000313" key="14">
    <source>
        <dbReference type="Proteomes" id="UP000218334"/>
    </source>
</evidence>